<evidence type="ECO:0000259" key="2">
    <source>
        <dbReference type="SMART" id="SM00867"/>
    </source>
</evidence>
<dbReference type="PROSITE" id="PS51257">
    <property type="entry name" value="PROKAR_LIPOPROTEIN"/>
    <property type="match status" value="1"/>
</dbReference>
<dbReference type="EMBL" id="JACIFF010000003">
    <property type="protein sequence ID" value="MBB4079127.1"/>
    <property type="molecule type" value="Genomic_DNA"/>
</dbReference>
<dbReference type="AlphaFoldDB" id="A0A840E7B5"/>
<dbReference type="SMART" id="SM00867">
    <property type="entry name" value="YceI"/>
    <property type="match status" value="1"/>
</dbReference>
<feature type="signal peptide" evidence="1">
    <location>
        <begin position="1"/>
        <end position="22"/>
    </location>
</feature>
<protein>
    <submittedName>
        <fullName evidence="3">Polyisoprenoid-binding protein YceI</fullName>
    </submittedName>
</protein>
<dbReference type="InterPro" id="IPR036761">
    <property type="entry name" value="TTHA0802/YceI-like_sf"/>
</dbReference>
<dbReference type="PANTHER" id="PTHR34406:SF1">
    <property type="entry name" value="PROTEIN YCEI"/>
    <property type="match status" value="1"/>
</dbReference>
<reference evidence="3 4" key="1">
    <citation type="submission" date="2020-08" db="EMBL/GenBank/DDBJ databases">
        <title>Genomic Encyclopedia of Type Strains, Phase IV (KMG-IV): sequencing the most valuable type-strain genomes for metagenomic binning, comparative biology and taxonomic classification.</title>
        <authorList>
            <person name="Goeker M."/>
        </authorList>
    </citation>
    <scope>NUCLEOTIDE SEQUENCE [LARGE SCALE GENOMIC DNA]</scope>
    <source>
        <strain evidence="3 4">DSM 105137</strain>
    </source>
</reference>
<dbReference type="InterPro" id="IPR007372">
    <property type="entry name" value="Lipid/polyisoprenoid-bd_YceI"/>
</dbReference>
<feature type="domain" description="Lipid/polyisoprenoid-binding YceI-like" evidence="2">
    <location>
        <begin position="41"/>
        <end position="216"/>
    </location>
</feature>
<name>A0A840E7B5_9BACT</name>
<dbReference type="Proteomes" id="UP000576209">
    <property type="component" value="Unassembled WGS sequence"/>
</dbReference>
<evidence type="ECO:0000313" key="4">
    <source>
        <dbReference type="Proteomes" id="UP000576209"/>
    </source>
</evidence>
<dbReference type="PANTHER" id="PTHR34406">
    <property type="entry name" value="PROTEIN YCEI"/>
    <property type="match status" value="1"/>
</dbReference>
<proteinExistence type="predicted"/>
<keyword evidence="1" id="KW-0732">Signal</keyword>
<sequence length="217" mass="22752">MIRLLSLAVFSALLTACGPSGTEVESSDAVAENATAQATASYTVDPQASTVIWNGTKLIGGGHTGIVPIASGNLETDNGKLVGGEFTLDLAGLENTDLDGDGKGKLEGHLKSADFFDVEQHPTAKFTITGVTPAENAGDDHNYDITGNLTMKGNSRSITIPASVTMEEDRIVSTTPDFVIDRTEWGIVYNAGSTVGIVKDKVINDEIGLKLDLVAKR</sequence>
<gene>
    <name evidence="3" type="ORF">GGR28_001744</name>
</gene>
<evidence type="ECO:0000313" key="3">
    <source>
        <dbReference type="EMBL" id="MBB4079127.1"/>
    </source>
</evidence>
<keyword evidence="4" id="KW-1185">Reference proteome</keyword>
<dbReference type="RefSeq" id="WP_183495365.1">
    <property type="nucleotide sequence ID" value="NZ_JACIFF010000003.1"/>
</dbReference>
<dbReference type="Pfam" id="PF04264">
    <property type="entry name" value="YceI"/>
    <property type="match status" value="1"/>
</dbReference>
<comment type="caution">
    <text evidence="3">The sequence shown here is derived from an EMBL/GenBank/DDBJ whole genome shotgun (WGS) entry which is preliminary data.</text>
</comment>
<evidence type="ECO:0000256" key="1">
    <source>
        <dbReference type="SAM" id="SignalP"/>
    </source>
</evidence>
<feature type="chain" id="PRO_5032636753" evidence="1">
    <location>
        <begin position="23"/>
        <end position="217"/>
    </location>
</feature>
<accession>A0A840E7B5</accession>
<organism evidence="3 4">
    <name type="scientific">Neolewinella aquimaris</name>
    <dbReference type="NCBI Taxonomy" id="1835722"/>
    <lineage>
        <taxon>Bacteria</taxon>
        <taxon>Pseudomonadati</taxon>
        <taxon>Bacteroidota</taxon>
        <taxon>Saprospiria</taxon>
        <taxon>Saprospirales</taxon>
        <taxon>Lewinellaceae</taxon>
        <taxon>Neolewinella</taxon>
    </lineage>
</organism>
<dbReference type="Gene3D" id="2.40.128.110">
    <property type="entry name" value="Lipid/polyisoprenoid-binding, YceI-like"/>
    <property type="match status" value="1"/>
</dbReference>
<dbReference type="SUPFAM" id="SSF101874">
    <property type="entry name" value="YceI-like"/>
    <property type="match status" value="1"/>
</dbReference>